<evidence type="ECO:0000259" key="6">
    <source>
        <dbReference type="Pfam" id="PF05198"/>
    </source>
</evidence>
<dbReference type="GO" id="GO:0003743">
    <property type="term" value="F:translation initiation factor activity"/>
    <property type="evidence" value="ECO:0007669"/>
    <property type="project" value="UniProtKB-UniRule"/>
</dbReference>
<organism evidence="7 8">
    <name type="scientific">Neobacillus bataviensis</name>
    <dbReference type="NCBI Taxonomy" id="220685"/>
    <lineage>
        <taxon>Bacteria</taxon>
        <taxon>Bacillati</taxon>
        <taxon>Bacillota</taxon>
        <taxon>Bacilli</taxon>
        <taxon>Bacillales</taxon>
        <taxon>Bacillaceae</taxon>
        <taxon>Neobacillus</taxon>
    </lineage>
</organism>
<reference evidence="7 8" key="1">
    <citation type="submission" date="2019-06" db="EMBL/GenBank/DDBJ databases">
        <title>Sorghum-associated microbial communities from plants grown in Nebraska, USA.</title>
        <authorList>
            <person name="Schachtman D."/>
        </authorList>
    </citation>
    <scope>NUCLEOTIDE SEQUENCE [LARGE SCALE GENOMIC DNA]</scope>
    <source>
        <strain evidence="7 8">2482</strain>
    </source>
</reference>
<feature type="domain" description="Translation initiation factor 3 C-terminal" evidence="5">
    <location>
        <begin position="84"/>
        <end position="168"/>
    </location>
</feature>
<comment type="caution">
    <text evidence="7">The sequence shown here is derived from an EMBL/GenBank/DDBJ whole genome shotgun (WGS) entry which is preliminary data.</text>
</comment>
<dbReference type="GO" id="GO:0016020">
    <property type="term" value="C:membrane"/>
    <property type="evidence" value="ECO:0007669"/>
    <property type="project" value="TreeGrafter"/>
</dbReference>
<comment type="similarity">
    <text evidence="1">Belongs to the IF-3 family.</text>
</comment>
<accession>A0A561CQA3</accession>
<dbReference type="InterPro" id="IPR019815">
    <property type="entry name" value="Translation_initiation_fac_3_C"/>
</dbReference>
<name>A0A561CQA3_9BACI</name>
<dbReference type="PANTHER" id="PTHR10938:SF0">
    <property type="entry name" value="TRANSLATION INITIATION FACTOR IF-3, MITOCHONDRIAL"/>
    <property type="match status" value="1"/>
</dbReference>
<dbReference type="SUPFAM" id="SSF55200">
    <property type="entry name" value="Translation initiation factor IF3, C-terminal domain"/>
    <property type="match status" value="1"/>
</dbReference>
<dbReference type="RefSeq" id="WP_144567699.1">
    <property type="nucleotide sequence ID" value="NZ_VIVN01000016.1"/>
</dbReference>
<dbReference type="NCBIfam" id="TIGR00168">
    <property type="entry name" value="infC"/>
    <property type="match status" value="1"/>
</dbReference>
<dbReference type="EMBL" id="VIVN01000016">
    <property type="protein sequence ID" value="TWD93244.1"/>
    <property type="molecule type" value="Genomic_DNA"/>
</dbReference>
<evidence type="ECO:0000259" key="5">
    <source>
        <dbReference type="Pfam" id="PF00707"/>
    </source>
</evidence>
<dbReference type="PANTHER" id="PTHR10938">
    <property type="entry name" value="TRANSLATION INITIATION FACTOR IF-3"/>
    <property type="match status" value="1"/>
</dbReference>
<gene>
    <name evidence="7" type="ORF">FB550_11658</name>
</gene>
<evidence type="ECO:0000256" key="4">
    <source>
        <dbReference type="NCBIfam" id="TIGR00168"/>
    </source>
</evidence>
<evidence type="ECO:0000313" key="8">
    <source>
        <dbReference type="Proteomes" id="UP000319671"/>
    </source>
</evidence>
<feature type="domain" description="Translation initiation factor 3 N-terminal" evidence="6">
    <location>
        <begin position="11"/>
        <end position="76"/>
    </location>
</feature>
<dbReference type="Pfam" id="PF05198">
    <property type="entry name" value="IF3_N"/>
    <property type="match status" value="1"/>
</dbReference>
<protein>
    <recommendedName>
        <fullName evidence="4">Translation initiation factor IF-3</fullName>
    </recommendedName>
</protein>
<proteinExistence type="inferred from homology"/>
<dbReference type="Pfam" id="PF00707">
    <property type="entry name" value="IF3_C"/>
    <property type="match status" value="1"/>
</dbReference>
<sequence>MEGLFIKNIIMNEAIQSKEVRLVSENGQQVIPTIQALKMAIEMGLDLIQISESNPPVCKILDGGKYKFDLQKKEKQSKQNQQTIETKEIRMSITIGENDFQTKVKSAISFLTKGYHVKVSVRFRGREITHTNIGEELLANFCQEVSHLVRSQTKATLQGHILSIMLIP</sequence>
<keyword evidence="2 7" id="KW-0396">Initiation factor</keyword>
<evidence type="ECO:0000256" key="1">
    <source>
        <dbReference type="ARBA" id="ARBA00005439"/>
    </source>
</evidence>
<dbReference type="Proteomes" id="UP000319671">
    <property type="component" value="Unassembled WGS sequence"/>
</dbReference>
<dbReference type="GO" id="GO:0043022">
    <property type="term" value="F:ribosome binding"/>
    <property type="evidence" value="ECO:0007669"/>
    <property type="project" value="TreeGrafter"/>
</dbReference>
<dbReference type="GO" id="GO:0005829">
    <property type="term" value="C:cytosol"/>
    <property type="evidence" value="ECO:0007669"/>
    <property type="project" value="TreeGrafter"/>
</dbReference>
<dbReference type="Gene3D" id="3.10.20.80">
    <property type="entry name" value="Translation initiation factor 3 (IF-3), N-terminal domain"/>
    <property type="match status" value="1"/>
</dbReference>
<dbReference type="InterPro" id="IPR001288">
    <property type="entry name" value="Translation_initiation_fac_3"/>
</dbReference>
<dbReference type="GO" id="GO:0032790">
    <property type="term" value="P:ribosome disassembly"/>
    <property type="evidence" value="ECO:0007669"/>
    <property type="project" value="TreeGrafter"/>
</dbReference>
<evidence type="ECO:0000256" key="3">
    <source>
        <dbReference type="ARBA" id="ARBA00022917"/>
    </source>
</evidence>
<evidence type="ECO:0000256" key="2">
    <source>
        <dbReference type="ARBA" id="ARBA00022540"/>
    </source>
</evidence>
<dbReference type="AlphaFoldDB" id="A0A561CQA3"/>
<dbReference type="InterPro" id="IPR019814">
    <property type="entry name" value="Translation_initiation_fac_3_N"/>
</dbReference>
<dbReference type="InterPro" id="IPR036787">
    <property type="entry name" value="T_IF-3_N_sf"/>
</dbReference>
<keyword evidence="8" id="KW-1185">Reference proteome</keyword>
<dbReference type="Gene3D" id="3.30.110.10">
    <property type="entry name" value="Translation initiation factor 3 (IF-3), C-terminal domain"/>
    <property type="match status" value="1"/>
</dbReference>
<evidence type="ECO:0000313" key="7">
    <source>
        <dbReference type="EMBL" id="TWD93244.1"/>
    </source>
</evidence>
<keyword evidence="3" id="KW-0648">Protein biosynthesis</keyword>
<dbReference type="SUPFAM" id="SSF54364">
    <property type="entry name" value="Translation initiation factor IF3, N-terminal domain"/>
    <property type="match status" value="1"/>
</dbReference>
<dbReference type="InterPro" id="IPR036788">
    <property type="entry name" value="T_IF-3_C_sf"/>
</dbReference>